<protein>
    <submittedName>
        <fullName evidence="2">Protein BPS1</fullName>
    </submittedName>
</protein>
<dbReference type="AlphaFoldDB" id="A0A833QDR2"/>
<dbReference type="Proteomes" id="UP000623129">
    <property type="component" value="Unassembled WGS sequence"/>
</dbReference>
<gene>
    <name evidence="2" type="ORF">FCM35_KLT13436</name>
</gene>
<proteinExistence type="predicted"/>
<feature type="compositionally biased region" description="Basic and acidic residues" evidence="1">
    <location>
        <begin position="1"/>
        <end position="13"/>
    </location>
</feature>
<dbReference type="PANTHER" id="PTHR31509">
    <property type="entry name" value="BPS1-LIKE PROTEIN"/>
    <property type="match status" value="1"/>
</dbReference>
<feature type="region of interest" description="Disordered" evidence="1">
    <location>
        <begin position="1"/>
        <end position="24"/>
    </location>
</feature>
<evidence type="ECO:0000313" key="3">
    <source>
        <dbReference type="Proteomes" id="UP000623129"/>
    </source>
</evidence>
<organism evidence="2 3">
    <name type="scientific">Carex littledalei</name>
    <dbReference type="NCBI Taxonomy" id="544730"/>
    <lineage>
        <taxon>Eukaryota</taxon>
        <taxon>Viridiplantae</taxon>
        <taxon>Streptophyta</taxon>
        <taxon>Embryophyta</taxon>
        <taxon>Tracheophyta</taxon>
        <taxon>Spermatophyta</taxon>
        <taxon>Magnoliopsida</taxon>
        <taxon>Liliopsida</taxon>
        <taxon>Poales</taxon>
        <taxon>Cyperaceae</taxon>
        <taxon>Cyperoideae</taxon>
        <taxon>Cariceae</taxon>
        <taxon>Carex</taxon>
        <taxon>Carex subgen. Euthyceras</taxon>
    </lineage>
</organism>
<evidence type="ECO:0000256" key="1">
    <source>
        <dbReference type="SAM" id="MobiDB-lite"/>
    </source>
</evidence>
<accession>A0A833QDR2</accession>
<dbReference type="OrthoDB" id="694709at2759"/>
<keyword evidence="3" id="KW-1185">Reference proteome</keyword>
<sequence length="207" mass="22819">MSSTERYSDDHSNPPKLNLSSILSPPPNSLSHFSDSISRLAATMSSISTPTDSSRDSHLDSTIALLNMCNTVLAQIEQLRLRCLRLKFAHPLLSSLISDHLSCARKALSEWEMWSSDNDSDLDLASVEEVEKTNVAVRRLREAIDSGKIANEEFRVAIIETEKVAEELTMGLDRLAAAVNKLFTVVMGSRNVVLDSYKVGVGPKKCK</sequence>
<name>A0A833QDR2_9POAL</name>
<reference evidence="2" key="1">
    <citation type="submission" date="2020-01" db="EMBL/GenBank/DDBJ databases">
        <title>Genome sequence of Kobresia littledalei, the first chromosome-level genome in the family Cyperaceae.</title>
        <authorList>
            <person name="Qu G."/>
        </authorList>
    </citation>
    <scope>NUCLEOTIDE SEQUENCE</scope>
    <source>
        <strain evidence="2">C.B.Clarke</strain>
        <tissue evidence="2">Leaf</tissue>
    </source>
</reference>
<comment type="caution">
    <text evidence="2">The sequence shown here is derived from an EMBL/GenBank/DDBJ whole genome shotgun (WGS) entry which is preliminary data.</text>
</comment>
<dbReference type="EMBL" id="SWLB01000025">
    <property type="protein sequence ID" value="KAF3322295.1"/>
    <property type="molecule type" value="Genomic_DNA"/>
</dbReference>
<evidence type="ECO:0000313" key="2">
    <source>
        <dbReference type="EMBL" id="KAF3322295.1"/>
    </source>
</evidence>
<feature type="compositionally biased region" description="Low complexity" evidence="1">
    <location>
        <begin position="14"/>
        <end position="23"/>
    </location>
</feature>